<keyword evidence="3" id="KW-1185">Reference proteome</keyword>
<accession>A0ABQ5XBR3</accession>
<keyword evidence="1" id="KW-0472">Membrane</keyword>
<dbReference type="EMBL" id="BSOA01000029">
    <property type="protein sequence ID" value="GLQ89141.1"/>
    <property type="molecule type" value="Genomic_DNA"/>
</dbReference>
<dbReference type="RefSeq" id="WP_284332578.1">
    <property type="nucleotide sequence ID" value="NZ_BSOA01000029.1"/>
</dbReference>
<comment type="caution">
    <text evidence="2">The sequence shown here is derived from an EMBL/GenBank/DDBJ whole genome shotgun (WGS) entry which is preliminary data.</text>
</comment>
<feature type="transmembrane region" description="Helical" evidence="1">
    <location>
        <begin position="53"/>
        <end position="72"/>
    </location>
</feature>
<feature type="transmembrane region" description="Helical" evidence="1">
    <location>
        <begin position="127"/>
        <end position="145"/>
    </location>
</feature>
<feature type="transmembrane region" description="Helical" evidence="1">
    <location>
        <begin position="79"/>
        <end position="95"/>
    </location>
</feature>
<sequence>MSKLRILLSLLIALLASIYSAATVFGFERGGLVQVHMFMWNGPPIMSLDSCIVVNRALYIVLCALLWVSAILFKGNPKVSAFLLFLAIPLMYLDGGDSYVDLSADMLHIADKNPSFDYFYNDLKVPYHLWEVSLMVIAAGIAIGLKSSGALKQRQFVQKDVASRKR</sequence>
<keyword evidence="1" id="KW-1133">Transmembrane helix</keyword>
<gene>
    <name evidence="2" type="ORF">GCM10007898_27130</name>
</gene>
<organism evidence="2 3">
    <name type="scientific">Dyella flagellata</name>
    <dbReference type="NCBI Taxonomy" id="1867833"/>
    <lineage>
        <taxon>Bacteria</taxon>
        <taxon>Pseudomonadati</taxon>
        <taxon>Pseudomonadota</taxon>
        <taxon>Gammaproteobacteria</taxon>
        <taxon>Lysobacterales</taxon>
        <taxon>Rhodanobacteraceae</taxon>
        <taxon>Dyella</taxon>
    </lineage>
</organism>
<dbReference type="Proteomes" id="UP001156627">
    <property type="component" value="Unassembled WGS sequence"/>
</dbReference>
<reference evidence="3" key="1">
    <citation type="journal article" date="2019" name="Int. J. Syst. Evol. Microbiol.">
        <title>The Global Catalogue of Microorganisms (GCM) 10K type strain sequencing project: providing services to taxonomists for standard genome sequencing and annotation.</title>
        <authorList>
            <consortium name="The Broad Institute Genomics Platform"/>
            <consortium name="The Broad Institute Genome Sequencing Center for Infectious Disease"/>
            <person name="Wu L."/>
            <person name="Ma J."/>
        </authorList>
    </citation>
    <scope>NUCLEOTIDE SEQUENCE [LARGE SCALE GENOMIC DNA]</scope>
    <source>
        <strain evidence="3">NBRC 111981</strain>
    </source>
</reference>
<name>A0ABQ5XBR3_9GAMM</name>
<evidence type="ECO:0008006" key="4">
    <source>
        <dbReference type="Google" id="ProtNLM"/>
    </source>
</evidence>
<protein>
    <recommendedName>
        <fullName evidence="4">DUF1772 domain-containing protein</fullName>
    </recommendedName>
</protein>
<proteinExistence type="predicted"/>
<evidence type="ECO:0000313" key="2">
    <source>
        <dbReference type="EMBL" id="GLQ89141.1"/>
    </source>
</evidence>
<evidence type="ECO:0000313" key="3">
    <source>
        <dbReference type="Proteomes" id="UP001156627"/>
    </source>
</evidence>
<keyword evidence="1" id="KW-0812">Transmembrane</keyword>
<evidence type="ECO:0000256" key="1">
    <source>
        <dbReference type="SAM" id="Phobius"/>
    </source>
</evidence>